<dbReference type="InterPro" id="IPR001789">
    <property type="entry name" value="Sig_transdc_resp-reg_receiver"/>
</dbReference>
<dbReference type="InterPro" id="IPR016032">
    <property type="entry name" value="Sig_transdc_resp-reg_C-effctor"/>
</dbReference>
<dbReference type="InterPro" id="IPR011006">
    <property type="entry name" value="CheY-like_superfamily"/>
</dbReference>
<dbReference type="CDD" id="cd06170">
    <property type="entry name" value="LuxR_C_like"/>
    <property type="match status" value="1"/>
</dbReference>
<evidence type="ECO:0000256" key="1">
    <source>
        <dbReference type="ARBA" id="ARBA00022553"/>
    </source>
</evidence>
<organism evidence="8 9">
    <name type="scientific">Oscillochloris trichoides DG-6</name>
    <dbReference type="NCBI Taxonomy" id="765420"/>
    <lineage>
        <taxon>Bacteria</taxon>
        <taxon>Bacillati</taxon>
        <taxon>Chloroflexota</taxon>
        <taxon>Chloroflexia</taxon>
        <taxon>Chloroflexales</taxon>
        <taxon>Chloroflexineae</taxon>
        <taxon>Oscillochloridaceae</taxon>
        <taxon>Oscillochloris</taxon>
    </lineage>
</organism>
<keyword evidence="4" id="KW-0804">Transcription</keyword>
<dbReference type="CDD" id="cd17535">
    <property type="entry name" value="REC_NarL-like"/>
    <property type="match status" value="1"/>
</dbReference>
<keyword evidence="1 5" id="KW-0597">Phosphoprotein</keyword>
<dbReference type="HOGENOM" id="CLU_000445_90_10_0"/>
<dbReference type="PRINTS" id="PR00038">
    <property type="entry name" value="HTHLUXR"/>
</dbReference>
<dbReference type="GO" id="GO:0006355">
    <property type="term" value="P:regulation of DNA-templated transcription"/>
    <property type="evidence" value="ECO:0007669"/>
    <property type="project" value="InterPro"/>
</dbReference>
<evidence type="ECO:0000259" key="6">
    <source>
        <dbReference type="PROSITE" id="PS50043"/>
    </source>
</evidence>
<name>E1ICS8_9CHLR</name>
<evidence type="ECO:0000259" key="7">
    <source>
        <dbReference type="PROSITE" id="PS50110"/>
    </source>
</evidence>
<dbReference type="SUPFAM" id="SSF46894">
    <property type="entry name" value="C-terminal effector domain of the bipartite response regulators"/>
    <property type="match status" value="1"/>
</dbReference>
<dbReference type="Pfam" id="PF00072">
    <property type="entry name" value="Response_reg"/>
    <property type="match status" value="1"/>
</dbReference>
<dbReference type="SMART" id="SM00448">
    <property type="entry name" value="REC"/>
    <property type="match status" value="1"/>
</dbReference>
<dbReference type="GO" id="GO:0003677">
    <property type="term" value="F:DNA binding"/>
    <property type="evidence" value="ECO:0007669"/>
    <property type="project" value="UniProtKB-KW"/>
</dbReference>
<dbReference type="eggNOG" id="COG2197">
    <property type="taxonomic scope" value="Bacteria"/>
</dbReference>
<dbReference type="STRING" id="765420.OSCT_1129"/>
<keyword evidence="3" id="KW-0238">DNA-binding</keyword>
<dbReference type="PROSITE" id="PS50043">
    <property type="entry name" value="HTH_LUXR_2"/>
    <property type="match status" value="1"/>
</dbReference>
<gene>
    <name evidence="8" type="ORF">OSCT_1129</name>
</gene>
<accession>E1ICS8</accession>
<dbReference type="Gene3D" id="3.40.50.2300">
    <property type="match status" value="1"/>
</dbReference>
<feature type="domain" description="HTH luxR-type" evidence="6">
    <location>
        <begin position="159"/>
        <end position="224"/>
    </location>
</feature>
<dbReference type="Proteomes" id="UP000054010">
    <property type="component" value="Unassembled WGS sequence"/>
</dbReference>
<evidence type="ECO:0000256" key="4">
    <source>
        <dbReference type="ARBA" id="ARBA00023163"/>
    </source>
</evidence>
<dbReference type="OrthoDB" id="9780153at2"/>
<dbReference type="PANTHER" id="PTHR43214:SF24">
    <property type="entry name" value="TRANSCRIPTIONAL REGULATORY PROTEIN NARL-RELATED"/>
    <property type="match status" value="1"/>
</dbReference>
<dbReference type="InterPro" id="IPR000792">
    <property type="entry name" value="Tscrpt_reg_LuxR_C"/>
</dbReference>
<dbReference type="PROSITE" id="PS50110">
    <property type="entry name" value="RESPONSE_REGULATORY"/>
    <property type="match status" value="1"/>
</dbReference>
<sequence length="226" mass="24240">MSEKKIRVLIVDDQALIRTGIHTLLSRKSDIEVVGQAADGAEALRMVATHDPDVVLMDVMMPGMDGVEATRRLVTAGARAAVIILTTFRDDTYVFRGIAAGARGYLLKDVDHRALADAIRTVAAGGALLNPEITAQILPYLGRLAEQTAPAPVTTAPPHSERAELLTERERSILQMLAKGCSNQEISAALMISVGTVKNHISSILGKLDVRDRTQAALWAIQNLGS</sequence>
<dbReference type="PANTHER" id="PTHR43214">
    <property type="entry name" value="TWO-COMPONENT RESPONSE REGULATOR"/>
    <property type="match status" value="1"/>
</dbReference>
<dbReference type="AlphaFoldDB" id="E1ICS8"/>
<feature type="modified residue" description="4-aspartylphosphate" evidence="5">
    <location>
        <position position="58"/>
    </location>
</feature>
<dbReference type="PROSITE" id="PS00622">
    <property type="entry name" value="HTH_LUXR_1"/>
    <property type="match status" value="1"/>
</dbReference>
<protein>
    <submittedName>
        <fullName evidence="8">Two component transcriptional regulator, LuxR family</fullName>
    </submittedName>
</protein>
<dbReference type="EMBL" id="ADVR01000030">
    <property type="protein sequence ID" value="EFO81026.1"/>
    <property type="molecule type" value="Genomic_DNA"/>
</dbReference>
<evidence type="ECO:0000256" key="5">
    <source>
        <dbReference type="PROSITE-ProRule" id="PRU00169"/>
    </source>
</evidence>
<dbReference type="InterPro" id="IPR058245">
    <property type="entry name" value="NreC/VraR/RcsB-like_REC"/>
</dbReference>
<keyword evidence="9" id="KW-1185">Reference proteome</keyword>
<dbReference type="GO" id="GO:0000160">
    <property type="term" value="P:phosphorelay signal transduction system"/>
    <property type="evidence" value="ECO:0007669"/>
    <property type="project" value="InterPro"/>
</dbReference>
<proteinExistence type="predicted"/>
<comment type="caution">
    <text evidence="8">The sequence shown here is derived from an EMBL/GenBank/DDBJ whole genome shotgun (WGS) entry which is preliminary data.</text>
</comment>
<dbReference type="SMART" id="SM00421">
    <property type="entry name" value="HTH_LUXR"/>
    <property type="match status" value="1"/>
</dbReference>
<evidence type="ECO:0000313" key="8">
    <source>
        <dbReference type="EMBL" id="EFO81026.1"/>
    </source>
</evidence>
<dbReference type="InterPro" id="IPR039420">
    <property type="entry name" value="WalR-like"/>
</dbReference>
<evidence type="ECO:0000256" key="3">
    <source>
        <dbReference type="ARBA" id="ARBA00023125"/>
    </source>
</evidence>
<evidence type="ECO:0000313" key="9">
    <source>
        <dbReference type="Proteomes" id="UP000054010"/>
    </source>
</evidence>
<evidence type="ECO:0000256" key="2">
    <source>
        <dbReference type="ARBA" id="ARBA00023015"/>
    </source>
</evidence>
<dbReference type="SUPFAM" id="SSF52172">
    <property type="entry name" value="CheY-like"/>
    <property type="match status" value="1"/>
</dbReference>
<dbReference type="Pfam" id="PF00196">
    <property type="entry name" value="GerE"/>
    <property type="match status" value="1"/>
</dbReference>
<keyword evidence="2" id="KW-0805">Transcription regulation</keyword>
<feature type="domain" description="Response regulatory" evidence="7">
    <location>
        <begin position="7"/>
        <end position="123"/>
    </location>
</feature>
<reference evidence="8 9" key="1">
    <citation type="journal article" date="2011" name="J. Bacteriol.">
        <title>Draft genome sequence of the anoxygenic filamentous phototrophic bacterium Oscillochloris trichoides subsp. DG-6.</title>
        <authorList>
            <person name="Kuznetsov B.B."/>
            <person name="Ivanovsky R.N."/>
            <person name="Keppen O.I."/>
            <person name="Sukhacheva M.V."/>
            <person name="Bumazhkin B.K."/>
            <person name="Patutina E.O."/>
            <person name="Beletsky A.V."/>
            <person name="Mardanov A.V."/>
            <person name="Baslerov R.V."/>
            <person name="Panteleeva A.N."/>
            <person name="Kolganova T.V."/>
            <person name="Ravin N.V."/>
            <person name="Skryabin K.G."/>
        </authorList>
    </citation>
    <scope>NUCLEOTIDE SEQUENCE [LARGE SCALE GENOMIC DNA]</scope>
    <source>
        <strain evidence="8 9">DG-6</strain>
    </source>
</reference>